<feature type="active site" description="Nucleophile" evidence="5">
    <location>
        <position position="223"/>
    </location>
</feature>
<evidence type="ECO:0000256" key="1">
    <source>
        <dbReference type="ARBA" id="ARBA00001936"/>
    </source>
</evidence>
<dbReference type="GO" id="GO:0005975">
    <property type="term" value="P:carbohydrate metabolic process"/>
    <property type="evidence" value="ECO:0007669"/>
    <property type="project" value="InterPro"/>
</dbReference>
<dbReference type="Pfam" id="PF03414">
    <property type="entry name" value="Glyco_transf_6"/>
    <property type="match status" value="1"/>
</dbReference>
<dbReference type="OrthoDB" id="10013941at2759"/>
<comment type="similarity">
    <text evidence="2">Belongs to the glycosyltransferase 6 family.</text>
</comment>
<dbReference type="NCBIfam" id="NF041524">
    <property type="entry name" value="Gltr_6"/>
    <property type="match status" value="1"/>
</dbReference>
<dbReference type="PANTHER" id="PTHR10462:SF53">
    <property type="entry name" value="HISTO-BLOOD GROUP ABO SYSTEM TRANSFERASE 1-LIKE"/>
    <property type="match status" value="1"/>
</dbReference>
<dbReference type="InterPro" id="IPR048174">
    <property type="entry name" value="WbnI-like"/>
</dbReference>
<evidence type="ECO:0000256" key="4">
    <source>
        <dbReference type="ARBA" id="ARBA00022679"/>
    </source>
</evidence>
<evidence type="ECO:0000256" key="3">
    <source>
        <dbReference type="ARBA" id="ARBA00022676"/>
    </source>
</evidence>
<feature type="binding site" evidence="6">
    <location>
        <position position="165"/>
    </location>
    <ligand>
        <name>an alpha-L-fucosyl-(1-&gt;2)-beta-D-galactosyl derivative</name>
        <dbReference type="ChEBI" id="CHEBI:140327"/>
    </ligand>
</feature>
<dbReference type="GO" id="GO:0016758">
    <property type="term" value="F:hexosyltransferase activity"/>
    <property type="evidence" value="ECO:0007669"/>
    <property type="project" value="InterPro"/>
</dbReference>
<feature type="binding site" evidence="6">
    <location>
        <position position="153"/>
    </location>
    <ligand>
        <name>an alpha-L-fucosyl-(1-&gt;2)-beta-D-galactosyl derivative</name>
        <dbReference type="ChEBI" id="CHEBI:140327"/>
    </ligand>
</feature>
<comment type="caution">
    <text evidence="8">The sequence shown here is derived from an EMBL/GenBank/DDBJ whole genome shotgun (WGS) entry which is preliminary data.</text>
</comment>
<evidence type="ECO:0000313" key="8">
    <source>
        <dbReference type="EMBL" id="ORY21241.1"/>
    </source>
</evidence>
<organism evidence="8 9">
    <name type="scientific">Neocallimastix californiae</name>
    <dbReference type="NCBI Taxonomy" id="1754190"/>
    <lineage>
        <taxon>Eukaryota</taxon>
        <taxon>Fungi</taxon>
        <taxon>Fungi incertae sedis</taxon>
        <taxon>Chytridiomycota</taxon>
        <taxon>Chytridiomycota incertae sedis</taxon>
        <taxon>Neocallimastigomycetes</taxon>
        <taxon>Neocallimastigales</taxon>
        <taxon>Neocallimastigaceae</taxon>
        <taxon>Neocallimastix</taxon>
    </lineage>
</organism>
<evidence type="ECO:0000256" key="5">
    <source>
        <dbReference type="PIRSR" id="PIRSR605076-1"/>
    </source>
</evidence>
<gene>
    <name evidence="8" type="ORF">LY90DRAFT_516231</name>
</gene>
<reference evidence="8 9" key="1">
    <citation type="submission" date="2016-08" db="EMBL/GenBank/DDBJ databases">
        <title>A Parts List for Fungal Cellulosomes Revealed by Comparative Genomics.</title>
        <authorList>
            <consortium name="DOE Joint Genome Institute"/>
            <person name="Haitjema C.H."/>
            <person name="Gilmore S.P."/>
            <person name="Henske J.K."/>
            <person name="Solomon K.V."/>
            <person name="De Groot R."/>
            <person name="Kuo A."/>
            <person name="Mondo S.J."/>
            <person name="Salamov A.A."/>
            <person name="Labutti K."/>
            <person name="Zhao Z."/>
            <person name="Chiniquy J."/>
            <person name="Barry K."/>
            <person name="Brewer H.M."/>
            <person name="Purvine S.O."/>
            <person name="Wright A.T."/>
            <person name="Boxma B."/>
            <person name="Van Alen T."/>
            <person name="Hackstein J.H."/>
            <person name="Baker S.E."/>
            <person name="Grigoriev I.V."/>
            <person name="O'Malley M.A."/>
        </authorList>
    </citation>
    <scope>NUCLEOTIDE SEQUENCE [LARGE SCALE GENOMIC DNA]</scope>
    <source>
        <strain evidence="8 9">G1</strain>
    </source>
</reference>
<evidence type="ECO:0000313" key="9">
    <source>
        <dbReference type="Proteomes" id="UP000193920"/>
    </source>
</evidence>
<evidence type="ECO:0000256" key="2">
    <source>
        <dbReference type="ARBA" id="ARBA00010413"/>
    </source>
</evidence>
<dbReference type="GO" id="GO:0016020">
    <property type="term" value="C:membrane"/>
    <property type="evidence" value="ECO:0007669"/>
    <property type="project" value="InterPro"/>
</dbReference>
<feature type="signal peptide" evidence="7">
    <location>
        <begin position="1"/>
        <end position="20"/>
    </location>
</feature>
<sequence>MQKTYYILIFLILLIFRIRAKDEYKSLRKKYSINKNKKDIAIVYICLGKYDVLWKEFYESMKEKFITSMTKDYYIFTDSKNIYKKEEDNVHIIEQKDLGWPGNTLYRFNMFLSQKEELLKFKYIFFFNANVICKQEVGEEFLPKNERLLFVQHGNFYNESNLIFTYERNVNSTAYIPFGKGKHYVQGSINGGKANDFLQMCEVLKNRIAEDDKNNIVAIWHDESHLNRYFLDLDPSQYRLLNISYNYPCWKNIPEFEPKIFLRDKNKYFDVSKIKNNLININKIKRKSSKYQKFLLLCKKKCQNNNRKLKKYCKKCFLDMSN</sequence>
<dbReference type="Gene3D" id="3.90.550.10">
    <property type="entry name" value="Spore Coat Polysaccharide Biosynthesis Protein SpsA, Chain A"/>
    <property type="match status" value="1"/>
</dbReference>
<dbReference type="Proteomes" id="UP000193920">
    <property type="component" value="Unassembled WGS sequence"/>
</dbReference>
<dbReference type="SUPFAM" id="SSF53448">
    <property type="entry name" value="Nucleotide-diphospho-sugar transferases"/>
    <property type="match status" value="1"/>
</dbReference>
<keyword evidence="3" id="KW-0328">Glycosyltransferase</keyword>
<feature type="binding site" evidence="6">
    <location>
        <position position="223"/>
    </location>
    <ligand>
        <name>an alpha-L-fucosyl-(1-&gt;2)-beta-D-galactosyl derivative</name>
        <dbReference type="ChEBI" id="CHEBI:140327"/>
    </ligand>
</feature>
<feature type="chain" id="PRO_5012937524" evidence="7">
    <location>
        <begin position="21"/>
        <end position="322"/>
    </location>
</feature>
<comment type="cofactor">
    <cofactor evidence="1">
        <name>Mn(2+)</name>
        <dbReference type="ChEBI" id="CHEBI:29035"/>
    </cofactor>
</comment>
<dbReference type="AlphaFoldDB" id="A0A1Y2AF99"/>
<keyword evidence="7" id="KW-0732">Signal</keyword>
<keyword evidence="9" id="KW-1185">Reference proteome</keyword>
<dbReference type="EMBL" id="MCOG01000270">
    <property type="protein sequence ID" value="ORY21241.1"/>
    <property type="molecule type" value="Genomic_DNA"/>
</dbReference>
<evidence type="ECO:0000256" key="7">
    <source>
        <dbReference type="SAM" id="SignalP"/>
    </source>
</evidence>
<evidence type="ECO:0000256" key="6">
    <source>
        <dbReference type="PIRSR" id="PIRSR605076-2"/>
    </source>
</evidence>
<dbReference type="InterPro" id="IPR005076">
    <property type="entry name" value="Glyco_trans_6"/>
</dbReference>
<dbReference type="PANTHER" id="PTHR10462">
    <property type="entry name" value="GLYCOSYLTRANSFERASE-RELATED"/>
    <property type="match status" value="1"/>
</dbReference>
<name>A0A1Y2AF99_9FUNG</name>
<dbReference type="InterPro" id="IPR029044">
    <property type="entry name" value="Nucleotide-diphossugar_trans"/>
</dbReference>
<accession>A0A1Y2AF99</accession>
<protein>
    <submittedName>
        <fullName evidence="8">Nucleotide-diphospho-sugar transferase</fullName>
    </submittedName>
</protein>
<feature type="binding site" evidence="6">
    <location>
        <position position="50"/>
    </location>
    <ligand>
        <name>UDP-N-acetyl-alpha-D-galactosamine</name>
        <dbReference type="ChEBI" id="CHEBI:67138"/>
    </ligand>
</feature>
<proteinExistence type="inferred from homology"/>
<keyword evidence="4 8" id="KW-0808">Transferase</keyword>
<dbReference type="STRING" id="1754190.A0A1Y2AF99"/>